<dbReference type="InterPro" id="IPR021701">
    <property type="entry name" value="DUF3284"/>
</dbReference>
<dbReference type="Proteomes" id="UP000000486">
    <property type="component" value="Chromosome"/>
</dbReference>
<sequence length="154" mass="17704">MNVTQKLYISQKECFDTLVSSAIYDVKNATGKTLQVRKLEGYKYQRTMSNGALATTKIVKVQPNELYQFETSSRVNTHTTTYTIKSTSETTCEVTYNELIETEKTMNKMNNIIVGFMFGFFRKKRVKNLLKSIELSVINESKKKQEKLAAKSEQ</sequence>
<evidence type="ECO:0000313" key="2">
    <source>
        <dbReference type="Proteomes" id="UP000000486"/>
    </source>
</evidence>
<dbReference type="HOGENOM" id="CLU_135501_1_0_9"/>
<dbReference type="KEGG" id="lmq:LMM7_2816"/>
<evidence type="ECO:0000313" key="1">
    <source>
        <dbReference type="EMBL" id="AEH93821.1"/>
    </source>
</evidence>
<gene>
    <name evidence="1" type="ordered locus">LMM7_2816</name>
</gene>
<dbReference type="AlphaFoldDB" id="A0A0E0UZS9"/>
<accession>A0A0E0UZS9</accession>
<proteinExistence type="predicted"/>
<organism evidence="1 2">
    <name type="scientific">Listeria monocytogenes serotype 4a (strain M7)</name>
    <dbReference type="NCBI Taxonomy" id="1030009"/>
    <lineage>
        <taxon>Bacteria</taxon>
        <taxon>Bacillati</taxon>
        <taxon>Bacillota</taxon>
        <taxon>Bacilli</taxon>
        <taxon>Bacillales</taxon>
        <taxon>Listeriaceae</taxon>
        <taxon>Listeria</taxon>
    </lineage>
</organism>
<dbReference type="PATRIC" id="fig|1030009.3.peg.2805"/>
<reference evidence="1 2" key="1">
    <citation type="journal article" date="2011" name="J. Bacteriol.">
        <title>Genome sequence of the nonpathogenic Listeria monocytogenes serovar 4a strain M7.</title>
        <authorList>
            <person name="Chen J."/>
            <person name="Xia Y."/>
            <person name="Cheng C."/>
            <person name="Fang C."/>
            <person name="Shan Y."/>
            <person name="Jin G."/>
            <person name="Fang W."/>
        </authorList>
    </citation>
    <scope>NUCLEOTIDE SEQUENCE [LARGE SCALE GENOMIC DNA]</scope>
    <source>
        <strain evidence="1 2">M7</strain>
    </source>
</reference>
<dbReference type="Pfam" id="PF11687">
    <property type="entry name" value="DUF3284"/>
    <property type="match status" value="1"/>
</dbReference>
<dbReference type="EMBL" id="CP002816">
    <property type="protein sequence ID" value="AEH93821.1"/>
    <property type="molecule type" value="Genomic_DNA"/>
</dbReference>
<evidence type="ECO:0008006" key="3">
    <source>
        <dbReference type="Google" id="ProtNLM"/>
    </source>
</evidence>
<name>A0A0E0UZS9_LISMM</name>
<protein>
    <recommendedName>
        <fullName evidence="3">DUF3284 domain-containing protein</fullName>
    </recommendedName>
</protein>
<dbReference type="RefSeq" id="WP_012582333.1">
    <property type="nucleotide sequence ID" value="NC_017537.1"/>
</dbReference>